<evidence type="ECO:0000256" key="5">
    <source>
        <dbReference type="ARBA" id="ARBA00023136"/>
    </source>
</evidence>
<feature type="transmembrane region" description="Helical" evidence="6">
    <location>
        <begin position="143"/>
        <end position="166"/>
    </location>
</feature>
<dbReference type="GO" id="GO:0015501">
    <property type="term" value="F:glutamate:sodium symporter activity"/>
    <property type="evidence" value="ECO:0007669"/>
    <property type="project" value="TreeGrafter"/>
</dbReference>
<evidence type="ECO:0000313" key="8">
    <source>
        <dbReference type="Proteomes" id="UP000598633"/>
    </source>
</evidence>
<dbReference type="SUPFAM" id="SSF118215">
    <property type="entry name" value="Proton glutamate symport protein"/>
    <property type="match status" value="1"/>
</dbReference>
<dbReference type="Gene3D" id="1.10.3860.10">
    <property type="entry name" value="Sodium:dicarboxylate symporter"/>
    <property type="match status" value="1"/>
</dbReference>
<evidence type="ECO:0000256" key="3">
    <source>
        <dbReference type="ARBA" id="ARBA00022692"/>
    </source>
</evidence>
<protein>
    <submittedName>
        <fullName evidence="7">Dicarboxylate/amino acid:cation symporter</fullName>
    </submittedName>
</protein>
<dbReference type="InterPro" id="IPR001991">
    <property type="entry name" value="Na-dicarboxylate_symporter"/>
</dbReference>
<dbReference type="AlphaFoldDB" id="A0A8J6YAH7"/>
<dbReference type="GO" id="GO:0015175">
    <property type="term" value="F:neutral L-amino acid transmembrane transporter activity"/>
    <property type="evidence" value="ECO:0007669"/>
    <property type="project" value="TreeGrafter"/>
</dbReference>
<dbReference type="PRINTS" id="PR00173">
    <property type="entry name" value="EDTRNSPORT"/>
</dbReference>
<comment type="subcellular location">
    <subcellularLocation>
        <location evidence="1">Membrane</location>
        <topology evidence="1">Multi-pass membrane protein</topology>
    </subcellularLocation>
</comment>
<proteinExistence type="predicted"/>
<keyword evidence="3 6" id="KW-0812">Transmembrane</keyword>
<sequence>MTDINTQKSKPWYFKLHWQVLFALVAGVAFGWLAPAAAEGIGFLGDLFLRLLKMIIIPLIFTSLVSGVASLGSARSVGRVGIRTVLYYTASTTLAIAVGMALVNIIKPGTHLNFADAGSLPEGFSTTSSTLPEFLLRMVPDNIVSAMAAGDVLPVIVFALLFGLFVTRLNGPNVDSVQGLVDGVLEVIQALTLAIVKLAPVGIFALLAREVARSGPGIIWDLRYYFVTVGVGLLIHATVTLPIILFTFGGRNPARYGHAMAPAVATAFSTASSSATLPLSMDCSEKAGNRRGVTSFVLPLGATVNMDGTALYEAVAALTIAQMYGVALELPQQALVLLTALLASVGAAGIPMAGLVMLVVVLQAVGLPLEGIGTIIAVDRVLDMMRTATNVWSDLVGTAVVNRFEGQ</sequence>
<feature type="transmembrane region" description="Helical" evidence="6">
    <location>
        <begin position="54"/>
        <end position="73"/>
    </location>
</feature>
<dbReference type="EMBL" id="JACXWA010000001">
    <property type="protein sequence ID" value="MBD3869731.1"/>
    <property type="molecule type" value="Genomic_DNA"/>
</dbReference>
<keyword evidence="4 6" id="KW-1133">Transmembrane helix</keyword>
<feature type="transmembrane region" description="Helical" evidence="6">
    <location>
        <begin position="224"/>
        <end position="248"/>
    </location>
</feature>
<keyword evidence="5 6" id="KW-0472">Membrane</keyword>
<feature type="transmembrane region" description="Helical" evidence="6">
    <location>
        <begin position="334"/>
        <end position="362"/>
    </location>
</feature>
<evidence type="ECO:0000256" key="4">
    <source>
        <dbReference type="ARBA" id="ARBA00022989"/>
    </source>
</evidence>
<dbReference type="PANTHER" id="PTHR11958">
    <property type="entry name" value="SODIUM/DICARBOXYLATE SYMPORTER-RELATED"/>
    <property type="match status" value="1"/>
</dbReference>
<dbReference type="PANTHER" id="PTHR11958:SF63">
    <property type="entry name" value="AMINO ACID TRANSPORTER"/>
    <property type="match status" value="1"/>
</dbReference>
<reference evidence="7 8" key="1">
    <citation type="submission" date="2020-08" db="EMBL/GenBank/DDBJ databases">
        <title>Acidobacteriota in marine sediments use diverse sulfur dissimilation pathways.</title>
        <authorList>
            <person name="Wasmund K."/>
        </authorList>
    </citation>
    <scope>NUCLEOTIDE SEQUENCE [LARGE SCALE GENOMIC DNA]</scope>
    <source>
        <strain evidence="7">MAG AM3-A</strain>
    </source>
</reference>
<feature type="transmembrane region" description="Helical" evidence="6">
    <location>
        <begin position="187"/>
        <end position="208"/>
    </location>
</feature>
<dbReference type="GO" id="GO:0005886">
    <property type="term" value="C:plasma membrane"/>
    <property type="evidence" value="ECO:0007669"/>
    <property type="project" value="TreeGrafter"/>
</dbReference>
<evidence type="ECO:0000256" key="6">
    <source>
        <dbReference type="SAM" id="Phobius"/>
    </source>
</evidence>
<dbReference type="Pfam" id="PF00375">
    <property type="entry name" value="SDF"/>
    <property type="match status" value="1"/>
</dbReference>
<evidence type="ECO:0000313" key="7">
    <source>
        <dbReference type="EMBL" id="MBD3869731.1"/>
    </source>
</evidence>
<dbReference type="InterPro" id="IPR036458">
    <property type="entry name" value="Na:dicarbo_symporter_sf"/>
</dbReference>
<feature type="transmembrane region" description="Helical" evidence="6">
    <location>
        <begin position="12"/>
        <end position="34"/>
    </location>
</feature>
<dbReference type="Proteomes" id="UP000598633">
    <property type="component" value="Unassembled WGS sequence"/>
</dbReference>
<dbReference type="GO" id="GO:0005313">
    <property type="term" value="F:L-glutamate transmembrane transporter activity"/>
    <property type="evidence" value="ECO:0007669"/>
    <property type="project" value="TreeGrafter"/>
</dbReference>
<comment type="caution">
    <text evidence="7">The sequence shown here is derived from an EMBL/GenBank/DDBJ whole genome shotgun (WGS) entry which is preliminary data.</text>
</comment>
<name>A0A8J6YAH7_9BACT</name>
<organism evidence="7 8">
    <name type="scientific">Candidatus Sulfomarinibacter kjeldsenii</name>
    <dbReference type="NCBI Taxonomy" id="2885994"/>
    <lineage>
        <taxon>Bacteria</taxon>
        <taxon>Pseudomonadati</taxon>
        <taxon>Acidobacteriota</taxon>
        <taxon>Thermoanaerobaculia</taxon>
        <taxon>Thermoanaerobaculales</taxon>
        <taxon>Candidatus Sulfomarinibacteraceae</taxon>
        <taxon>Candidatus Sulfomarinibacter</taxon>
    </lineage>
</organism>
<dbReference type="InterPro" id="IPR050746">
    <property type="entry name" value="DAACS"/>
</dbReference>
<feature type="transmembrane region" description="Helical" evidence="6">
    <location>
        <begin position="85"/>
        <end position="106"/>
    </location>
</feature>
<keyword evidence="2" id="KW-0813">Transport</keyword>
<accession>A0A8J6YAH7</accession>
<evidence type="ECO:0000256" key="2">
    <source>
        <dbReference type="ARBA" id="ARBA00022448"/>
    </source>
</evidence>
<evidence type="ECO:0000256" key="1">
    <source>
        <dbReference type="ARBA" id="ARBA00004141"/>
    </source>
</evidence>
<gene>
    <name evidence="7" type="ORF">IFJ97_00030</name>
</gene>